<name>A0A6G0VX63_APHCR</name>
<dbReference type="Proteomes" id="UP000478052">
    <property type="component" value="Unassembled WGS sequence"/>
</dbReference>
<proteinExistence type="predicted"/>
<sequence length="470" mass="52992">TSTSTQSVTKSVNIDSNCGSSYSSSSTTSTTTVQTSTVIIDISPDFTSPYEIGPCDLYSRYNGGQIYKGLDFKTVREAMSGQYFLSQCTPCSLSDSPDARIGMINTAFPACACQLIIDDSCKSDWDINTPYMFVDRGLNMKNGKVQETKGYIMSVYPADHEYSSSVFALYHEGYYPNPIDELNPLDLNGMICKQPFDIYKYQTIISIIGYSKDEYLILCIANQFKNTFYNTDTTPIILCYTRDQIPSQSIMNKMSQEILRSGFNPNTLVRFDQTNTIDSNYVFDRTLYESQVTASSSPRSLDLTLGASPLLDLPKICPPNWIVKTFDDQYSTLAFQGKWRVQMTTPTLISGSNPLKTGLFCSCFPSTLNELIFTDTTPCDDTDFNTEYHVIDQSFNVYSQTIETTRLLFSPAYGKCNQYALFNVGTEKYYKNPITEKYPFIDDDLIRHKIEGSCEREYTVAVIGADDCWE</sequence>
<organism evidence="1 2">
    <name type="scientific">Aphis craccivora</name>
    <name type="common">Cowpea aphid</name>
    <dbReference type="NCBI Taxonomy" id="307492"/>
    <lineage>
        <taxon>Eukaryota</taxon>
        <taxon>Metazoa</taxon>
        <taxon>Ecdysozoa</taxon>
        <taxon>Arthropoda</taxon>
        <taxon>Hexapoda</taxon>
        <taxon>Insecta</taxon>
        <taxon>Pterygota</taxon>
        <taxon>Neoptera</taxon>
        <taxon>Paraneoptera</taxon>
        <taxon>Hemiptera</taxon>
        <taxon>Sternorrhyncha</taxon>
        <taxon>Aphidomorpha</taxon>
        <taxon>Aphidoidea</taxon>
        <taxon>Aphididae</taxon>
        <taxon>Aphidini</taxon>
        <taxon>Aphis</taxon>
        <taxon>Aphis</taxon>
    </lineage>
</organism>
<accession>A0A6G0VX63</accession>
<dbReference type="EMBL" id="VUJU01011101">
    <property type="protein sequence ID" value="KAF0711996.1"/>
    <property type="molecule type" value="Genomic_DNA"/>
</dbReference>
<evidence type="ECO:0000313" key="1">
    <source>
        <dbReference type="EMBL" id="KAF0711996.1"/>
    </source>
</evidence>
<comment type="caution">
    <text evidence="1">The sequence shown here is derived from an EMBL/GenBank/DDBJ whole genome shotgun (WGS) entry which is preliminary data.</text>
</comment>
<evidence type="ECO:0000313" key="2">
    <source>
        <dbReference type="Proteomes" id="UP000478052"/>
    </source>
</evidence>
<gene>
    <name evidence="1" type="ORF">FWK35_00027049</name>
</gene>
<feature type="non-terminal residue" evidence="1">
    <location>
        <position position="1"/>
    </location>
</feature>
<reference evidence="1 2" key="1">
    <citation type="submission" date="2019-08" db="EMBL/GenBank/DDBJ databases">
        <title>Whole genome of Aphis craccivora.</title>
        <authorList>
            <person name="Voronova N.V."/>
            <person name="Shulinski R.S."/>
            <person name="Bandarenka Y.V."/>
            <person name="Zhorov D.G."/>
            <person name="Warner D."/>
        </authorList>
    </citation>
    <scope>NUCLEOTIDE SEQUENCE [LARGE SCALE GENOMIC DNA]</scope>
    <source>
        <strain evidence="1">180601</strain>
        <tissue evidence="1">Whole Body</tissue>
    </source>
</reference>
<dbReference type="AlphaFoldDB" id="A0A6G0VX63"/>
<feature type="non-terminal residue" evidence="1">
    <location>
        <position position="470"/>
    </location>
</feature>
<protein>
    <submittedName>
        <fullName evidence="1">Uncharacterized protein</fullName>
    </submittedName>
</protein>
<dbReference type="OrthoDB" id="6619716at2759"/>
<keyword evidence="2" id="KW-1185">Reference proteome</keyword>